<evidence type="ECO:0000259" key="3">
    <source>
        <dbReference type="Pfam" id="PF20434"/>
    </source>
</evidence>
<dbReference type="Pfam" id="PF20434">
    <property type="entry name" value="BD-FAE"/>
    <property type="match status" value="1"/>
</dbReference>
<dbReference type="OrthoDB" id="9771666at2"/>
<keyword evidence="5" id="KW-1185">Reference proteome</keyword>
<feature type="domain" description="BD-FAE-like" evidence="3">
    <location>
        <begin position="111"/>
        <end position="292"/>
    </location>
</feature>
<evidence type="ECO:0000313" key="4">
    <source>
        <dbReference type="EMBL" id="ARU17813.1"/>
    </source>
</evidence>
<keyword evidence="4" id="KW-0614">Plasmid</keyword>
<evidence type="ECO:0000256" key="1">
    <source>
        <dbReference type="ARBA" id="ARBA00022801"/>
    </source>
</evidence>
<sequence length="338" mass="36401">MKSDRRSVLAGTLALSTILTTRGEAQTAPPSAGGPSSPGLPQPHETIDLWPRELWPRGAPGAPGSLPDEVTTERSADPLVTDRAVLGISVPRLAVFRPDHPNGAALLLTPGGGYRHVVVDKEGYEFARWATARGFTCFVLFYRLPHDGWANRADVPLQDAQRAMRVIRSRYRDFGIEPERVGAMGFSAGGHLCADLAARFAARTYEPADEADALSAKPFCAAPIYPVVSMDPQFAHAGSRDLLLGANPSKALEAAHSPDRNVPADAPPHWILHAENDDVVPVENALLLRAALKARGIPVETLLFQNGGHGFGLRKAIGKPVGHWPQLWRDWARTTGLG</sequence>
<evidence type="ECO:0000313" key="5">
    <source>
        <dbReference type="Proteomes" id="UP000195807"/>
    </source>
</evidence>
<dbReference type="RefSeq" id="WP_066850676.1">
    <property type="nucleotide sequence ID" value="NZ_CP019603.1"/>
</dbReference>
<dbReference type="GO" id="GO:0016787">
    <property type="term" value="F:hydrolase activity"/>
    <property type="evidence" value="ECO:0007669"/>
    <property type="project" value="UniProtKB-KW"/>
</dbReference>
<geneLocation type="plasmid" evidence="5">
    <name>pcme4a9i</name>
</geneLocation>
<dbReference type="Proteomes" id="UP000195807">
    <property type="component" value="Plasmid pCME4A9I"/>
</dbReference>
<dbReference type="STRING" id="450378.GCA_001661675_03168"/>
<dbReference type="InterPro" id="IPR029058">
    <property type="entry name" value="AB_hydrolase_fold"/>
</dbReference>
<name>A0A1Z1FGH1_9SPHN</name>
<dbReference type="AlphaFoldDB" id="A0A1Z1FGH1"/>
<dbReference type="PANTHER" id="PTHR48081:SF6">
    <property type="entry name" value="PEPTIDASE S9 PROLYL OLIGOPEPTIDASE CATALYTIC DOMAIN-CONTAINING PROTEIN"/>
    <property type="match status" value="1"/>
</dbReference>
<feature type="compositionally biased region" description="Low complexity" evidence="2">
    <location>
        <begin position="25"/>
        <end position="43"/>
    </location>
</feature>
<dbReference type="SUPFAM" id="SSF53474">
    <property type="entry name" value="alpha/beta-Hydrolases"/>
    <property type="match status" value="1"/>
</dbReference>
<dbReference type="Gene3D" id="3.40.50.1820">
    <property type="entry name" value="alpha/beta hydrolase"/>
    <property type="match status" value="1"/>
</dbReference>
<reference evidence="4 5" key="1">
    <citation type="submission" date="2017-01" db="EMBL/GenBank/DDBJ databases">
        <title>Complete genome sequence of esterase-producing bacterium Croceicoccus marinus E4A9.</title>
        <authorList>
            <person name="Wu Y.-H."/>
            <person name="Cheng H."/>
            <person name="Xu L."/>
            <person name="Huo Y.-Y."/>
            <person name="Wang C.-S."/>
            <person name="Xu X.-W."/>
        </authorList>
    </citation>
    <scope>NUCLEOTIDE SEQUENCE [LARGE SCALE GENOMIC DNA]</scope>
    <source>
        <strain evidence="4 5">E4A9</strain>
        <plasmid evidence="5">Plasmid pcme4a9i</plasmid>
    </source>
</reference>
<dbReference type="EMBL" id="CP019603">
    <property type="protein sequence ID" value="ARU17813.1"/>
    <property type="molecule type" value="Genomic_DNA"/>
</dbReference>
<proteinExistence type="predicted"/>
<dbReference type="InterPro" id="IPR050300">
    <property type="entry name" value="GDXG_lipolytic_enzyme"/>
</dbReference>
<dbReference type="InterPro" id="IPR049492">
    <property type="entry name" value="BD-FAE-like_dom"/>
</dbReference>
<dbReference type="PANTHER" id="PTHR48081">
    <property type="entry name" value="AB HYDROLASE SUPERFAMILY PROTEIN C4A8.06C"/>
    <property type="match status" value="1"/>
</dbReference>
<organism evidence="4 5">
    <name type="scientific">Croceicoccus marinus</name>
    <dbReference type="NCBI Taxonomy" id="450378"/>
    <lineage>
        <taxon>Bacteria</taxon>
        <taxon>Pseudomonadati</taxon>
        <taxon>Pseudomonadota</taxon>
        <taxon>Alphaproteobacteria</taxon>
        <taxon>Sphingomonadales</taxon>
        <taxon>Erythrobacteraceae</taxon>
        <taxon>Croceicoccus</taxon>
    </lineage>
</organism>
<protein>
    <submittedName>
        <fullName evidence="4">Alpha/beta hydrolase</fullName>
    </submittedName>
</protein>
<dbReference type="KEGG" id="cman:A9D14_15775"/>
<accession>A0A1Z1FGH1</accession>
<feature type="region of interest" description="Disordered" evidence="2">
    <location>
        <begin position="21"/>
        <end position="46"/>
    </location>
</feature>
<evidence type="ECO:0000256" key="2">
    <source>
        <dbReference type="SAM" id="MobiDB-lite"/>
    </source>
</evidence>
<keyword evidence="1 4" id="KW-0378">Hydrolase</keyword>
<gene>
    <name evidence="4" type="ORF">A9D14_15775</name>
</gene>